<name>C9Y8W4_CURXX</name>
<reference evidence="1" key="1">
    <citation type="journal article" date="2010" name="Nature">
        <title>The dynamic genome of Hydra.</title>
        <authorList>
            <person name="Chapman J.A."/>
            <person name="Kirkness E.F."/>
            <person name="Simakov O."/>
            <person name="Hampson S.E."/>
            <person name="Mitros T."/>
            <person name="Weinmaier T."/>
            <person name="Rattei T."/>
            <person name="Balasubramanian P.G."/>
            <person name="Borman J."/>
            <person name="Busam D."/>
            <person name="Disbennett K."/>
            <person name="Pfannkoch C."/>
            <person name="Sumin N."/>
            <person name="Sutton G."/>
            <person name="Viswanathan L."/>
            <person name="Walenz B."/>
            <person name="Goodstein D.M."/>
            <person name="Hellsten U."/>
            <person name="Kawashima T."/>
            <person name="Prochnik S.E."/>
            <person name="Putnam N.H."/>
            <person name="Shu S."/>
            <person name="Blumberg B."/>
            <person name="Dana C.E."/>
            <person name="Gee L."/>
            <person name="Kibler D.F."/>
            <person name="Law L."/>
            <person name="Lindgens D."/>
            <person name="Martinez D.E."/>
            <person name="Peng J."/>
            <person name="Wigge P.A."/>
            <person name="Bertulat B."/>
            <person name="Guder C."/>
            <person name="Nakamura Y."/>
            <person name="Ozbek S."/>
            <person name="Watanabe H."/>
            <person name="Khalturin K."/>
            <person name="Hemmrich G."/>
            <person name="Franke A."/>
            <person name="Augustin R."/>
            <person name="Fraune S."/>
            <person name="Hayakawa E."/>
            <person name="Hayakawa S."/>
            <person name="Hirose M."/>
            <person name="Hwang J."/>
            <person name="Ikeo K."/>
            <person name="Nishimiya-Fujisawa C."/>
            <person name="Ogura A."/>
            <person name="Takahashi T."/>
            <person name="Steinmetz P.R."/>
            <person name="Zhang X."/>
            <person name="Aufschnaiter R."/>
            <person name="Eder M.K."/>
            <person name="Gorny A.K."/>
            <person name="Salvenmoser W."/>
            <person name="Heimberg A.M."/>
            <person name="Wheeler B.M."/>
            <person name="Peterson K.J."/>
            <person name="Boettger A."/>
            <person name="Tischler P."/>
            <person name="Wolf A."/>
            <person name="Gojobori T."/>
            <person name="Remington K.A."/>
            <person name="Strausberg R.L."/>
            <person name="Venter J."/>
            <person name="Technau U."/>
            <person name="Hobmayer B."/>
            <person name="Bosch T.C."/>
            <person name="Holstein T.W."/>
            <person name="Fujisawa T."/>
            <person name="Bode H.R."/>
            <person name="David C.N."/>
            <person name="Rokhsar D.S."/>
            <person name="Steele R.E."/>
        </authorList>
    </citation>
    <scope>NUCLEOTIDE SEQUENCE</scope>
</reference>
<protein>
    <submittedName>
        <fullName evidence="1">Uncharacterized protein</fullName>
    </submittedName>
</protein>
<accession>C9Y8W4</accession>
<dbReference type="EMBL" id="FN543104">
    <property type="protein sequence ID" value="CBA28111.1"/>
    <property type="molecule type" value="Genomic_DNA"/>
</dbReference>
<gene>
    <name evidence="1" type="ORF">Csp_A05650</name>
</gene>
<dbReference type="AlphaFoldDB" id="C9Y8W4"/>
<sequence>MHRQVAVRVLKEEWILLGCRRQALQLTIYRPQQQVLIKLQIGSNRWIEMLMYFWRKLQLVS</sequence>
<proteinExistence type="predicted"/>
<organism evidence="1">
    <name type="scientific">Curvibacter symbiont subsp. Hydra magnipapillata</name>
    <dbReference type="NCBI Taxonomy" id="667019"/>
    <lineage>
        <taxon>Bacteria</taxon>
        <taxon>Pseudomonadati</taxon>
        <taxon>Pseudomonadota</taxon>
        <taxon>Betaproteobacteria</taxon>
        <taxon>Burkholderiales</taxon>
        <taxon>Comamonadaceae</taxon>
        <taxon>Curvibacter</taxon>
    </lineage>
</organism>
<evidence type="ECO:0000313" key="1">
    <source>
        <dbReference type="EMBL" id="CBA28111.1"/>
    </source>
</evidence>